<evidence type="ECO:0000313" key="4">
    <source>
        <dbReference type="Proteomes" id="UP000321578"/>
    </source>
</evidence>
<dbReference type="Proteomes" id="UP000321578">
    <property type="component" value="Unassembled WGS sequence"/>
</dbReference>
<keyword evidence="1" id="KW-0732">Signal</keyword>
<feature type="domain" description="DUF5689" evidence="2">
    <location>
        <begin position="44"/>
        <end position="277"/>
    </location>
</feature>
<evidence type="ECO:0000259" key="2">
    <source>
        <dbReference type="Pfam" id="PF18942"/>
    </source>
</evidence>
<reference evidence="3 4" key="1">
    <citation type="submission" date="2019-08" db="EMBL/GenBank/DDBJ databases">
        <title>Genomes of Subsaximicrobium wynnwilliamsii strains.</title>
        <authorList>
            <person name="Bowman J.P."/>
        </authorList>
    </citation>
    <scope>NUCLEOTIDE SEQUENCE [LARGE SCALE GENOMIC DNA]</scope>
    <source>
        <strain evidence="3 4">2-80-2</strain>
    </source>
</reference>
<dbReference type="EMBL" id="VORO01000007">
    <property type="protein sequence ID" value="TXD89396.1"/>
    <property type="molecule type" value="Genomic_DNA"/>
</dbReference>
<feature type="signal peptide" evidence="1">
    <location>
        <begin position="1"/>
        <end position="23"/>
    </location>
</feature>
<dbReference type="InterPro" id="IPR043744">
    <property type="entry name" value="DUF5689"/>
</dbReference>
<gene>
    <name evidence="3" type="ORF">ESY86_08380</name>
</gene>
<dbReference type="RefSeq" id="WP_147086149.1">
    <property type="nucleotide sequence ID" value="NZ_VORM01000006.1"/>
</dbReference>
<evidence type="ECO:0000313" key="3">
    <source>
        <dbReference type="EMBL" id="TXD89396.1"/>
    </source>
</evidence>
<evidence type="ECO:0000256" key="1">
    <source>
        <dbReference type="SAM" id="SignalP"/>
    </source>
</evidence>
<organism evidence="3 4">
    <name type="scientific">Subsaximicrobium wynnwilliamsii</name>
    <dbReference type="NCBI Taxonomy" id="291179"/>
    <lineage>
        <taxon>Bacteria</taxon>
        <taxon>Pseudomonadati</taxon>
        <taxon>Bacteroidota</taxon>
        <taxon>Flavobacteriia</taxon>
        <taxon>Flavobacteriales</taxon>
        <taxon>Flavobacteriaceae</taxon>
        <taxon>Subsaximicrobium</taxon>
    </lineage>
</organism>
<comment type="caution">
    <text evidence="3">The sequence shown here is derived from an EMBL/GenBank/DDBJ whole genome shotgun (WGS) entry which is preliminary data.</text>
</comment>
<dbReference type="OrthoDB" id="1492759at2"/>
<dbReference type="Pfam" id="PF18942">
    <property type="entry name" value="DUF5689"/>
    <property type="match status" value="1"/>
</dbReference>
<proteinExistence type="predicted"/>
<keyword evidence="4" id="KW-1185">Reference proteome</keyword>
<name>A0A5C6ZHZ7_9FLAO</name>
<dbReference type="AlphaFoldDB" id="A0A5C6ZHZ7"/>
<sequence length="463" mass="50619">MKTINLTQVLLLFLGMAVFNSCVQDDDFDTPDTSITEPQLDGNIVSIASVKGNVAQSGGLHLFEFENGPSDYMEGYVISSDEGSNFFEELVLQDKLENPTVGIKIMIDNSPLFTRYEVGRKVYVKLKDLSAVDDDGVLTLGIIPNANNIQKIPAFSETETLRRSSETGILVPMPLSISEFSDDKTNLWIRLDNVQFNRNLVINGNQTTFAAEIDDSFDAERRLESCNSNASTIFTTSTFADYKSLHLPSNSGSMNAILTKNFFGDAFNVTVNAPEDIFFDNDQRCDPNVLDCNGASGGGQDLYFENFEGFGSYTIEGWTNVNISGTNTNWLINGFGGNNYSRISAAFSGNQEADVWLVTPVIDLNVTTGEQLSFDIQASYDTGTNLTVLVTTNYTGDPTTTEWQPLDAIIPVGPSAAFGDFETIGPINISCLDGNINVGFFYEGSDPTATTRYHLDNIKVTGN</sequence>
<feature type="chain" id="PRO_5022761768" description="DUF5689 domain-containing protein" evidence="1">
    <location>
        <begin position="24"/>
        <end position="463"/>
    </location>
</feature>
<dbReference type="NCBIfam" id="NF038128">
    <property type="entry name" value="choice_anch_J"/>
    <property type="match status" value="1"/>
</dbReference>
<dbReference type="Gene3D" id="2.60.120.200">
    <property type="match status" value="1"/>
</dbReference>
<accession>A0A5C6ZHZ7</accession>
<protein>
    <recommendedName>
        <fullName evidence="2">DUF5689 domain-containing protein</fullName>
    </recommendedName>
</protein>